<dbReference type="Proteomes" id="UP000237000">
    <property type="component" value="Unassembled WGS sequence"/>
</dbReference>
<accession>A0A2P5E9G9</accession>
<evidence type="ECO:0000313" key="2">
    <source>
        <dbReference type="Proteomes" id="UP000237000"/>
    </source>
</evidence>
<organism evidence="1 2">
    <name type="scientific">Trema orientale</name>
    <name type="common">Charcoal tree</name>
    <name type="synonym">Celtis orientalis</name>
    <dbReference type="NCBI Taxonomy" id="63057"/>
    <lineage>
        <taxon>Eukaryota</taxon>
        <taxon>Viridiplantae</taxon>
        <taxon>Streptophyta</taxon>
        <taxon>Embryophyta</taxon>
        <taxon>Tracheophyta</taxon>
        <taxon>Spermatophyta</taxon>
        <taxon>Magnoliopsida</taxon>
        <taxon>eudicotyledons</taxon>
        <taxon>Gunneridae</taxon>
        <taxon>Pentapetalae</taxon>
        <taxon>rosids</taxon>
        <taxon>fabids</taxon>
        <taxon>Rosales</taxon>
        <taxon>Cannabaceae</taxon>
        <taxon>Trema</taxon>
    </lineage>
</organism>
<gene>
    <name evidence="1" type="ORF">TorRG33x02_220270</name>
</gene>
<dbReference type="InParanoid" id="A0A2P5E9G9"/>
<comment type="caution">
    <text evidence="1">The sequence shown here is derived from an EMBL/GenBank/DDBJ whole genome shotgun (WGS) entry which is preliminary data.</text>
</comment>
<name>A0A2P5E9G9_TREOI</name>
<sequence>MGGGLDMKADKGKGKGRGISLTRETWRSETLGLGTNGILKNRAVGVFGIGGLRILIRFQNI</sequence>
<dbReference type="EMBL" id="JXTC01000200">
    <property type="protein sequence ID" value="PON82176.1"/>
    <property type="molecule type" value="Genomic_DNA"/>
</dbReference>
<evidence type="ECO:0000313" key="1">
    <source>
        <dbReference type="EMBL" id="PON82176.1"/>
    </source>
</evidence>
<dbReference type="AlphaFoldDB" id="A0A2P5E9G9"/>
<reference evidence="2" key="1">
    <citation type="submission" date="2016-06" db="EMBL/GenBank/DDBJ databases">
        <title>Parallel loss of symbiosis genes in relatives of nitrogen-fixing non-legume Parasponia.</title>
        <authorList>
            <person name="Van Velzen R."/>
            <person name="Holmer R."/>
            <person name="Bu F."/>
            <person name="Rutten L."/>
            <person name="Van Zeijl A."/>
            <person name="Liu W."/>
            <person name="Santuari L."/>
            <person name="Cao Q."/>
            <person name="Sharma T."/>
            <person name="Shen D."/>
            <person name="Roswanjaya Y."/>
            <person name="Wardhani T."/>
            <person name="Kalhor M.S."/>
            <person name="Jansen J."/>
            <person name="Van den Hoogen J."/>
            <person name="Gungor B."/>
            <person name="Hartog M."/>
            <person name="Hontelez J."/>
            <person name="Verver J."/>
            <person name="Yang W.-C."/>
            <person name="Schijlen E."/>
            <person name="Repin R."/>
            <person name="Schilthuizen M."/>
            <person name="Schranz E."/>
            <person name="Heidstra R."/>
            <person name="Miyata K."/>
            <person name="Fedorova E."/>
            <person name="Kohlen W."/>
            <person name="Bisseling T."/>
            <person name="Smit S."/>
            <person name="Geurts R."/>
        </authorList>
    </citation>
    <scope>NUCLEOTIDE SEQUENCE [LARGE SCALE GENOMIC DNA]</scope>
    <source>
        <strain evidence="2">cv. RG33-2</strain>
    </source>
</reference>
<keyword evidence="2" id="KW-1185">Reference proteome</keyword>
<protein>
    <submittedName>
        <fullName evidence="1">Uncharacterized protein</fullName>
    </submittedName>
</protein>
<proteinExistence type="predicted"/>